<dbReference type="InterPro" id="IPR036615">
    <property type="entry name" value="Mur_ligase_C_dom_sf"/>
</dbReference>
<dbReference type="GO" id="GO:0005737">
    <property type="term" value="C:cytoplasm"/>
    <property type="evidence" value="ECO:0007669"/>
    <property type="project" value="UniProtKB-SubCell"/>
</dbReference>
<dbReference type="GO" id="GO:0071555">
    <property type="term" value="P:cell wall organization"/>
    <property type="evidence" value="ECO:0007669"/>
    <property type="project" value="UniProtKB-KW"/>
</dbReference>
<dbReference type="PANTHER" id="PTHR43692:SF1">
    <property type="entry name" value="UDP-N-ACETYLMURAMOYLALANINE--D-GLUTAMATE LIGASE"/>
    <property type="match status" value="1"/>
</dbReference>
<dbReference type="Gene3D" id="3.90.190.20">
    <property type="entry name" value="Mur ligase, C-terminal domain"/>
    <property type="match status" value="1"/>
</dbReference>
<dbReference type="STRING" id="1817821.A2717_01125"/>
<dbReference type="Gene3D" id="3.40.1190.10">
    <property type="entry name" value="Mur-like, catalytic domain"/>
    <property type="match status" value="1"/>
</dbReference>
<evidence type="ECO:0000259" key="9">
    <source>
        <dbReference type="Pfam" id="PF02875"/>
    </source>
</evidence>
<dbReference type="Pfam" id="PF08245">
    <property type="entry name" value="Mur_ligase_M"/>
    <property type="match status" value="1"/>
</dbReference>
<evidence type="ECO:0000256" key="6">
    <source>
        <dbReference type="ARBA" id="ARBA00022840"/>
    </source>
</evidence>
<dbReference type="Pfam" id="PF02875">
    <property type="entry name" value="Mur_ligase_C"/>
    <property type="match status" value="1"/>
</dbReference>
<dbReference type="GO" id="GO:0005524">
    <property type="term" value="F:ATP binding"/>
    <property type="evidence" value="ECO:0007669"/>
    <property type="project" value="UniProtKB-UniRule"/>
</dbReference>
<keyword evidence="6 7" id="KW-0067">ATP-binding</keyword>
<dbReference type="NCBIfam" id="TIGR01087">
    <property type="entry name" value="murD"/>
    <property type="match status" value="1"/>
</dbReference>
<evidence type="ECO:0000256" key="1">
    <source>
        <dbReference type="ARBA" id="ARBA00004496"/>
    </source>
</evidence>
<keyword evidence="5 7" id="KW-0547">Nucleotide-binding</keyword>
<dbReference type="InterPro" id="IPR013221">
    <property type="entry name" value="Mur_ligase_cen"/>
</dbReference>
<keyword evidence="4 7" id="KW-0436">Ligase</keyword>
<keyword evidence="7 8" id="KW-0961">Cell wall biogenesis/degradation</keyword>
<evidence type="ECO:0000256" key="5">
    <source>
        <dbReference type="ARBA" id="ARBA00022741"/>
    </source>
</evidence>
<evidence type="ECO:0000256" key="2">
    <source>
        <dbReference type="ARBA" id="ARBA00004752"/>
    </source>
</evidence>
<dbReference type="EC" id="6.3.2.9" evidence="7 8"/>
<dbReference type="SUPFAM" id="SSF53623">
    <property type="entry name" value="MurD-like peptide ligases, catalytic domain"/>
    <property type="match status" value="1"/>
</dbReference>
<feature type="domain" description="Mur ligase C-terminal" evidence="9">
    <location>
        <begin position="294"/>
        <end position="408"/>
    </location>
</feature>
<comment type="similarity">
    <text evidence="7">Belongs to the MurCDEF family.</text>
</comment>
<reference evidence="11 12" key="1">
    <citation type="journal article" date="2016" name="Nat. Commun.">
        <title>Thousands of microbial genomes shed light on interconnected biogeochemical processes in an aquifer system.</title>
        <authorList>
            <person name="Anantharaman K."/>
            <person name="Brown C.T."/>
            <person name="Hug L.A."/>
            <person name="Sharon I."/>
            <person name="Castelle C.J."/>
            <person name="Probst A.J."/>
            <person name="Thomas B.C."/>
            <person name="Singh A."/>
            <person name="Wilkins M.J."/>
            <person name="Karaoz U."/>
            <person name="Brodie E.L."/>
            <person name="Williams K.H."/>
            <person name="Hubbard S.S."/>
            <person name="Banfield J.F."/>
        </authorList>
    </citation>
    <scope>NUCLEOTIDE SEQUENCE [LARGE SCALE GENOMIC DNA]</scope>
</reference>
<proteinExistence type="inferred from homology"/>
<keyword evidence="7 8" id="KW-0573">Peptidoglycan synthesis</keyword>
<dbReference type="HAMAP" id="MF_00639">
    <property type="entry name" value="MurD"/>
    <property type="match status" value="1"/>
</dbReference>
<evidence type="ECO:0000259" key="10">
    <source>
        <dbReference type="Pfam" id="PF08245"/>
    </source>
</evidence>
<keyword evidence="7 8" id="KW-0133">Cell shape</keyword>
<evidence type="ECO:0000313" key="12">
    <source>
        <dbReference type="Proteomes" id="UP000177610"/>
    </source>
</evidence>
<accession>A0A1F5N904</accession>
<comment type="subcellular location">
    <subcellularLocation>
        <location evidence="1 7 8">Cytoplasm</location>
    </subcellularLocation>
</comment>
<dbReference type="UniPathway" id="UPA00219"/>
<keyword evidence="7 8" id="KW-0132">Cell division</keyword>
<feature type="domain" description="Mur ligase central" evidence="10">
    <location>
        <begin position="96"/>
        <end position="230"/>
    </location>
</feature>
<keyword evidence="7 8" id="KW-0131">Cell cycle</keyword>
<comment type="function">
    <text evidence="7 8">Cell wall formation. Catalyzes the addition of glutamate to the nucleotide precursor UDP-N-acetylmuramoyl-L-alanine (UMA).</text>
</comment>
<evidence type="ECO:0000313" key="11">
    <source>
        <dbReference type="EMBL" id="OGE74137.1"/>
    </source>
</evidence>
<dbReference type="GO" id="GO:0009252">
    <property type="term" value="P:peptidoglycan biosynthetic process"/>
    <property type="evidence" value="ECO:0007669"/>
    <property type="project" value="UniProtKB-UniRule"/>
</dbReference>
<feature type="binding site" evidence="7">
    <location>
        <begin position="98"/>
        <end position="104"/>
    </location>
    <ligand>
        <name>ATP</name>
        <dbReference type="ChEBI" id="CHEBI:30616"/>
    </ligand>
</feature>
<evidence type="ECO:0000256" key="4">
    <source>
        <dbReference type="ARBA" id="ARBA00022598"/>
    </source>
</evidence>
<name>A0A1F5N904_9BACT</name>
<dbReference type="GO" id="GO:0051301">
    <property type="term" value="P:cell division"/>
    <property type="evidence" value="ECO:0007669"/>
    <property type="project" value="UniProtKB-KW"/>
</dbReference>
<dbReference type="InterPro" id="IPR005762">
    <property type="entry name" value="MurD"/>
</dbReference>
<dbReference type="AlphaFoldDB" id="A0A1F5N904"/>
<dbReference type="SUPFAM" id="SSF53244">
    <property type="entry name" value="MurD-like peptide ligases, peptide-binding domain"/>
    <property type="match status" value="1"/>
</dbReference>
<protein>
    <recommendedName>
        <fullName evidence="7 8">UDP-N-acetylmuramoylalanine--D-glutamate ligase</fullName>
        <ecNumber evidence="7 8">6.3.2.9</ecNumber>
    </recommendedName>
    <alternativeName>
        <fullName evidence="7">D-glutamic acid-adding enzyme</fullName>
    </alternativeName>
    <alternativeName>
        <fullName evidence="7">UDP-N-acetylmuramoyl-L-alanyl-D-glutamate synthetase</fullName>
    </alternativeName>
</protein>
<evidence type="ECO:0000256" key="7">
    <source>
        <dbReference type="HAMAP-Rule" id="MF_00639"/>
    </source>
</evidence>
<dbReference type="GO" id="GO:0008764">
    <property type="term" value="F:UDP-N-acetylmuramoylalanine-D-glutamate ligase activity"/>
    <property type="evidence" value="ECO:0007669"/>
    <property type="project" value="UniProtKB-UniRule"/>
</dbReference>
<comment type="catalytic activity">
    <reaction evidence="7 8">
        <text>UDP-N-acetyl-alpha-D-muramoyl-L-alanine + D-glutamate + ATP = UDP-N-acetyl-alpha-D-muramoyl-L-alanyl-D-glutamate + ADP + phosphate + H(+)</text>
        <dbReference type="Rhea" id="RHEA:16429"/>
        <dbReference type="ChEBI" id="CHEBI:15378"/>
        <dbReference type="ChEBI" id="CHEBI:29986"/>
        <dbReference type="ChEBI" id="CHEBI:30616"/>
        <dbReference type="ChEBI" id="CHEBI:43474"/>
        <dbReference type="ChEBI" id="CHEBI:83898"/>
        <dbReference type="ChEBI" id="CHEBI:83900"/>
        <dbReference type="ChEBI" id="CHEBI:456216"/>
        <dbReference type="EC" id="6.3.2.9"/>
    </reaction>
</comment>
<gene>
    <name evidence="7" type="primary">murD</name>
    <name evidence="11" type="ORF">A2717_01125</name>
</gene>
<dbReference type="InterPro" id="IPR036565">
    <property type="entry name" value="Mur-like_cat_sf"/>
</dbReference>
<keyword evidence="3 7" id="KW-0963">Cytoplasm</keyword>
<dbReference type="GO" id="GO:0008360">
    <property type="term" value="P:regulation of cell shape"/>
    <property type="evidence" value="ECO:0007669"/>
    <property type="project" value="UniProtKB-KW"/>
</dbReference>
<organism evidence="11 12">
    <name type="scientific">Candidatus Doudnabacteria bacterium RIFCSPHIGHO2_01_FULL_41_86</name>
    <dbReference type="NCBI Taxonomy" id="1817821"/>
    <lineage>
        <taxon>Bacteria</taxon>
        <taxon>Candidatus Doudnaibacteriota</taxon>
    </lineage>
</organism>
<dbReference type="EMBL" id="MFEH01000001">
    <property type="protein sequence ID" value="OGE74137.1"/>
    <property type="molecule type" value="Genomic_DNA"/>
</dbReference>
<evidence type="ECO:0000256" key="3">
    <source>
        <dbReference type="ARBA" id="ARBA00022490"/>
    </source>
</evidence>
<dbReference type="PANTHER" id="PTHR43692">
    <property type="entry name" value="UDP-N-ACETYLMURAMOYLALANINE--D-GLUTAMATE LIGASE"/>
    <property type="match status" value="1"/>
</dbReference>
<sequence>MFSKLTGKKIGIIGYGTNNQKLADFFNKNELSFTIVHDWKSEAELIDQLTKFDIIFRTPGLPYLSKSIQKAKEAGVEISSQTKLFFELCPAPIIGVTGTKGKGTTTVLIAEMLSTGSKKASPQRQQPARSQARVAGGAVLRGGRVWVAGNIGQDPFEFLEQIQSDDLVVLELSSFQLQDLEQSPHIAVVLSISPDHLNHHKNLEEYLRAKSNIIAHQKQDDYAVIHKSLPEWFQKLGLGQKVFIDPNSASNYQTKLLGSHNWDNIAAAIEVAKIFKIADESIRKSVAEFQPLPHRLNVVAVKNGITYVDDSISTNEESTIAAIKTFTQSEILIVGGASKGLQYKVLANVIKTSPSVKAVIVIGEEASKITKQLEGFQGKLLTGAVNMKEIFDQIENVAVSGDLVLLSPGASSFDMFKDYKDRGEQFIKMVNGL</sequence>
<comment type="caution">
    <text evidence="11">The sequence shown here is derived from an EMBL/GenBank/DDBJ whole genome shotgun (WGS) entry which is preliminary data.</text>
</comment>
<dbReference type="InterPro" id="IPR004101">
    <property type="entry name" value="Mur_ligase_C"/>
</dbReference>
<evidence type="ECO:0000256" key="8">
    <source>
        <dbReference type="RuleBase" id="RU003664"/>
    </source>
</evidence>
<dbReference type="Proteomes" id="UP000177610">
    <property type="component" value="Unassembled WGS sequence"/>
</dbReference>
<comment type="pathway">
    <text evidence="2 7 8">Cell wall biogenesis; peptidoglycan biosynthesis.</text>
</comment>